<keyword evidence="3" id="KW-1185">Reference proteome</keyword>
<dbReference type="PANTHER" id="PTHR33112">
    <property type="entry name" value="DOMAIN PROTEIN, PUTATIVE-RELATED"/>
    <property type="match status" value="1"/>
</dbReference>
<dbReference type="InterPro" id="IPR010730">
    <property type="entry name" value="HET"/>
</dbReference>
<dbReference type="EMBL" id="CABFNS010000651">
    <property type="protein sequence ID" value="VUC22596.1"/>
    <property type="molecule type" value="Genomic_DNA"/>
</dbReference>
<dbReference type="Proteomes" id="UP000766486">
    <property type="component" value="Unassembled WGS sequence"/>
</dbReference>
<evidence type="ECO:0000259" key="1">
    <source>
        <dbReference type="Pfam" id="PF06985"/>
    </source>
</evidence>
<comment type="caution">
    <text evidence="2">The sequence shown here is derived from an EMBL/GenBank/DDBJ whole genome shotgun (WGS) entry which is preliminary data.</text>
</comment>
<accession>A0ABY6TVA4</accession>
<feature type="domain" description="Heterokaryon incompatibility" evidence="1">
    <location>
        <begin position="220"/>
        <end position="371"/>
    </location>
</feature>
<reference evidence="2 3" key="1">
    <citation type="submission" date="2019-06" db="EMBL/GenBank/DDBJ databases">
        <authorList>
            <person name="Broberg M."/>
        </authorList>
    </citation>
    <scope>NUCLEOTIDE SEQUENCE [LARGE SCALE GENOMIC DNA]</scope>
</reference>
<evidence type="ECO:0000313" key="3">
    <source>
        <dbReference type="Proteomes" id="UP000766486"/>
    </source>
</evidence>
<gene>
    <name evidence="2" type="ORF">CLO192961_LOCUS89852</name>
</gene>
<name>A0ABY6TVA4_BIOOC</name>
<evidence type="ECO:0000313" key="2">
    <source>
        <dbReference type="EMBL" id="VUC22596.1"/>
    </source>
</evidence>
<dbReference type="PANTHER" id="PTHR33112:SF10">
    <property type="entry name" value="TOL"/>
    <property type="match status" value="1"/>
</dbReference>
<proteinExistence type="predicted"/>
<organism evidence="2 3">
    <name type="scientific">Bionectria ochroleuca</name>
    <name type="common">Gliocladium roseum</name>
    <dbReference type="NCBI Taxonomy" id="29856"/>
    <lineage>
        <taxon>Eukaryota</taxon>
        <taxon>Fungi</taxon>
        <taxon>Dikarya</taxon>
        <taxon>Ascomycota</taxon>
        <taxon>Pezizomycotina</taxon>
        <taxon>Sordariomycetes</taxon>
        <taxon>Hypocreomycetidae</taxon>
        <taxon>Hypocreales</taxon>
        <taxon>Bionectriaceae</taxon>
        <taxon>Clonostachys</taxon>
    </lineage>
</organism>
<dbReference type="Pfam" id="PF06985">
    <property type="entry name" value="HET"/>
    <property type="match status" value="1"/>
</dbReference>
<protein>
    <recommendedName>
        <fullName evidence="1">Heterokaryon incompatibility domain-containing protein</fullName>
    </recommendedName>
</protein>
<sequence length="684" mass="76891">MEKSICSEADLCTNCLAFAKAISARSSNFEPTGLSGYEGQGFWPPSITCRLCNMINSTKALRDRSLTAWQQQFENGPILIKYHTNATAAHSDQGPLSRVDLMSNCGSFILSIRFAAWCDDGNSQSSFHFPDFTYCSRVSDISEMVQDPPLPSDNCPESFALVRKWLRTCRLHHQQCVKTRFGPVVDEVHGPKLPTRVLDISKQDEGVVSLIESNGLQGDFCALSYCWGKGVHGMITTRETIADHYGGMKIDLLPQTFKDAIQLTSEIGIKYLWIDSLCIIQDDDDDWASEADAMANVYQHAFLVIAADGASHSGGGCFVRRNLYPSAIKIPFYDVSGQVCSSFWLSREMTLKYDALPSEGPLQQRGWALQETYLARRLVHFMPGGMSWECQGMSLDERRQMSWDRNRENWIQLLENYSRCELTYKKDRLPAIKGLASVMGEIKGVGYHMGILNVDIGEQLLWMLKKFASPSDTLDDVPSWTWASQGGQKIFVISAAIGGELANETAINLMMEQNGVLRFTGNLGKCDLHEKPPRFGHWGVKKLEYEEEALEDHDGGAFEEHEVVLAWLFSQLFERLEWQIIHGQDPTSQPIGFAATDEPYVGSCSTAFLCEAEWERIGAQISFFEDDDKYPPMSNHPSRRLHWVLLLVPASEHENTFRRIGIGAIWRDPEHSATATQKVTIDLV</sequence>